<dbReference type="RefSeq" id="WP_336403256.1">
    <property type="nucleotide sequence ID" value="NZ_JBAPLU010000004.1"/>
</dbReference>
<sequence length="166" mass="18247">MDLADELVGKNAGQGRPKVVRLRRGISTAYYAVFHELLTRVVYEVVRPADWTAQAAAVSRWVTHQDLAALSKAATGSGNQALRDALAPVSPGTERIAQAFLDLQDVRHRADYDDLFDVDKIAAVGWAEAARDAVDRSWDLVRSRDLSYRRFLALGLGAVKIAKARS</sequence>
<dbReference type="Proteomes" id="UP001361570">
    <property type="component" value="Unassembled WGS sequence"/>
</dbReference>
<dbReference type="Gene3D" id="1.20.120.330">
    <property type="entry name" value="Nucleotidyltransferases domain 2"/>
    <property type="match status" value="1"/>
</dbReference>
<comment type="caution">
    <text evidence="1">The sequence shown here is derived from an EMBL/GenBank/DDBJ whole genome shotgun (WGS) entry which is preliminary data.</text>
</comment>
<evidence type="ECO:0000313" key="1">
    <source>
        <dbReference type="EMBL" id="MEI4271111.1"/>
    </source>
</evidence>
<reference evidence="1 2" key="1">
    <citation type="submission" date="2024-03" db="EMBL/GenBank/DDBJ databases">
        <title>Draft genome sequence of Klenkia sp. LSe6-5.</title>
        <authorList>
            <person name="Duangmal K."/>
            <person name="Chantavorakit T."/>
        </authorList>
    </citation>
    <scope>NUCLEOTIDE SEQUENCE [LARGE SCALE GENOMIC DNA]</scope>
    <source>
        <strain evidence="1 2">LSe6-5</strain>
    </source>
</reference>
<evidence type="ECO:0000313" key="2">
    <source>
        <dbReference type="Proteomes" id="UP001361570"/>
    </source>
</evidence>
<accession>A0ABU8DRP8</accession>
<protein>
    <submittedName>
        <fullName evidence="1">Uncharacterized protein</fullName>
    </submittedName>
</protein>
<organism evidence="1 2">
    <name type="scientific">Klenkia sesuvii</name>
    <dbReference type="NCBI Taxonomy" id="3103137"/>
    <lineage>
        <taxon>Bacteria</taxon>
        <taxon>Bacillati</taxon>
        <taxon>Actinomycetota</taxon>
        <taxon>Actinomycetes</taxon>
        <taxon>Geodermatophilales</taxon>
        <taxon>Geodermatophilaceae</taxon>
        <taxon>Klenkia</taxon>
    </lineage>
</organism>
<dbReference type="EMBL" id="JBAPLU010000004">
    <property type="protein sequence ID" value="MEI4271111.1"/>
    <property type="molecule type" value="Genomic_DNA"/>
</dbReference>
<proteinExistence type="predicted"/>
<keyword evidence="2" id="KW-1185">Reference proteome</keyword>
<gene>
    <name evidence="1" type="ORF">TEK04_05205</name>
</gene>
<name>A0ABU8DRP8_9ACTN</name>